<dbReference type="PaxDb" id="6945-B7Q3U0"/>
<reference evidence="1 3" key="1">
    <citation type="submission" date="2008-03" db="EMBL/GenBank/DDBJ databases">
        <title>Annotation of Ixodes scapularis.</title>
        <authorList>
            <consortium name="Ixodes scapularis Genome Project Consortium"/>
            <person name="Caler E."/>
            <person name="Hannick L.I."/>
            <person name="Bidwell S."/>
            <person name="Joardar V."/>
            <person name="Thiagarajan M."/>
            <person name="Amedeo P."/>
            <person name="Galinsky K.J."/>
            <person name="Schobel S."/>
            <person name="Inman J."/>
            <person name="Hostetler J."/>
            <person name="Miller J."/>
            <person name="Hammond M."/>
            <person name="Megy K."/>
            <person name="Lawson D."/>
            <person name="Kodira C."/>
            <person name="Sutton G."/>
            <person name="Meyer J."/>
            <person name="Hill C.A."/>
            <person name="Birren B."/>
            <person name="Nene V."/>
            <person name="Collins F."/>
            <person name="Alarcon-Chaidez F."/>
            <person name="Wikel S."/>
            <person name="Strausberg R."/>
        </authorList>
    </citation>
    <scope>NUCLEOTIDE SEQUENCE [LARGE SCALE GENOMIC DNA]</scope>
    <source>
        <strain evidence="3">Wikel</strain>
        <strain evidence="1">Wikel colony</strain>
    </source>
</reference>
<evidence type="ECO:0000313" key="3">
    <source>
        <dbReference type="Proteomes" id="UP000001555"/>
    </source>
</evidence>
<name>B7Q3U0_IXOSC</name>
<dbReference type="VEuPathDB" id="VectorBase:ISCI009864"/>
<organism>
    <name type="scientific">Ixodes scapularis</name>
    <name type="common">Black-legged tick</name>
    <name type="synonym">Deer tick</name>
    <dbReference type="NCBI Taxonomy" id="6945"/>
    <lineage>
        <taxon>Eukaryota</taxon>
        <taxon>Metazoa</taxon>
        <taxon>Ecdysozoa</taxon>
        <taxon>Arthropoda</taxon>
        <taxon>Chelicerata</taxon>
        <taxon>Arachnida</taxon>
        <taxon>Acari</taxon>
        <taxon>Parasitiformes</taxon>
        <taxon>Ixodida</taxon>
        <taxon>Ixodoidea</taxon>
        <taxon>Ixodidae</taxon>
        <taxon>Ixodinae</taxon>
        <taxon>Ixodes</taxon>
    </lineage>
</organism>
<protein>
    <submittedName>
        <fullName evidence="1 2">Uncharacterized protein</fullName>
    </submittedName>
</protein>
<keyword evidence="3" id="KW-1185">Reference proteome</keyword>
<dbReference type="HOGENOM" id="CLU_1877713_0_0_1"/>
<accession>B7Q3U0</accession>
<dbReference type="EMBL" id="ABJB010918728">
    <property type="status" value="NOT_ANNOTATED_CDS"/>
    <property type="molecule type" value="Genomic_DNA"/>
</dbReference>
<dbReference type="AlphaFoldDB" id="B7Q3U0"/>
<reference evidence="2" key="2">
    <citation type="submission" date="2020-05" db="UniProtKB">
        <authorList>
            <consortium name="EnsemblMetazoa"/>
        </authorList>
    </citation>
    <scope>IDENTIFICATION</scope>
    <source>
        <strain evidence="2">wikel</strain>
    </source>
</reference>
<sequence>MVEAYCWPTDPVSLDMHILCKDELRGPTSKLDTTITGMTETNKIDILRVQRKVRCPTPLVVTLGFFTSGPLINSLKAISLSQMQNWECVALSEHGEGTDISLTKIFPPRDRLKISSAEPSLWERPKFARNYEKCFW</sequence>
<dbReference type="VEuPathDB" id="VectorBase:ISCW009864"/>
<dbReference type="Proteomes" id="UP000001555">
    <property type="component" value="Unassembled WGS sequence"/>
</dbReference>
<gene>
    <name evidence="1" type="ORF">IscW_ISCW009864</name>
</gene>
<proteinExistence type="predicted"/>
<evidence type="ECO:0000313" key="2">
    <source>
        <dbReference type="EnsemblMetazoa" id="ISCW009864-PA"/>
    </source>
</evidence>
<dbReference type="InParanoid" id="B7Q3U0"/>
<evidence type="ECO:0000313" key="1">
    <source>
        <dbReference type="EMBL" id="EEC13512.1"/>
    </source>
</evidence>
<dbReference type="EMBL" id="DS851842">
    <property type="protein sequence ID" value="EEC13512.1"/>
    <property type="molecule type" value="Genomic_DNA"/>
</dbReference>
<dbReference type="EnsemblMetazoa" id="ISCW009864-RA">
    <property type="protein sequence ID" value="ISCW009864-PA"/>
    <property type="gene ID" value="ISCW009864"/>
</dbReference>